<keyword evidence="6" id="KW-0206">Cytoskeleton</keyword>
<dbReference type="PROSITE" id="PS00845">
    <property type="entry name" value="CAP_GLY_1"/>
    <property type="match status" value="1"/>
</dbReference>
<comment type="similarity">
    <text evidence="2">Belongs to the dynactin 150 kDa subunit family.</text>
</comment>
<protein>
    <recommendedName>
        <fullName evidence="9">CAP-Gly domain-containing protein</fullName>
    </recommendedName>
</protein>
<dbReference type="SMART" id="SM01052">
    <property type="entry name" value="CAP_GLY"/>
    <property type="match status" value="1"/>
</dbReference>
<dbReference type="InterPro" id="IPR036859">
    <property type="entry name" value="CAP-Gly_dom_sf"/>
</dbReference>
<feature type="compositionally biased region" description="Low complexity" evidence="8">
    <location>
        <begin position="116"/>
        <end position="127"/>
    </location>
</feature>
<comment type="subcellular location">
    <subcellularLocation>
        <location evidence="1">Cytoplasm</location>
        <location evidence="1">Cytoskeleton</location>
    </subcellularLocation>
</comment>
<organism evidence="10 11">
    <name type="scientific">Cyphellophora attinorum</name>
    <dbReference type="NCBI Taxonomy" id="1664694"/>
    <lineage>
        <taxon>Eukaryota</taxon>
        <taxon>Fungi</taxon>
        <taxon>Dikarya</taxon>
        <taxon>Ascomycota</taxon>
        <taxon>Pezizomycotina</taxon>
        <taxon>Eurotiomycetes</taxon>
        <taxon>Chaetothyriomycetidae</taxon>
        <taxon>Chaetothyriales</taxon>
        <taxon>Cyphellophoraceae</taxon>
        <taxon>Cyphellophora</taxon>
    </lineage>
</organism>
<reference evidence="10 11" key="1">
    <citation type="submission" date="2015-06" db="EMBL/GenBank/DDBJ databases">
        <title>Draft genome of the ant-associated black yeast Phialophora attae CBS 131958.</title>
        <authorList>
            <person name="Moreno L.F."/>
            <person name="Stielow B.J."/>
            <person name="de Hoog S."/>
            <person name="Vicente V.A."/>
            <person name="Weiss V.A."/>
            <person name="de Vries M."/>
            <person name="Cruz L.M."/>
            <person name="Souza E.M."/>
        </authorList>
    </citation>
    <scope>NUCLEOTIDE SEQUENCE [LARGE SCALE GENOMIC DNA]</scope>
    <source>
        <strain evidence="10 11">CBS 131958</strain>
    </source>
</reference>
<feature type="compositionally biased region" description="Polar residues" evidence="8">
    <location>
        <begin position="297"/>
        <end position="312"/>
    </location>
</feature>
<evidence type="ECO:0000313" key="10">
    <source>
        <dbReference type="EMBL" id="KPI43318.1"/>
    </source>
</evidence>
<evidence type="ECO:0000256" key="7">
    <source>
        <dbReference type="SAM" id="Coils"/>
    </source>
</evidence>
<accession>A0A0N0NPZ6</accession>
<dbReference type="InterPro" id="IPR022157">
    <property type="entry name" value="Dynactin"/>
</dbReference>
<dbReference type="GeneID" id="28738879"/>
<proteinExistence type="inferred from homology"/>
<sequence>MAAAHLDVRIGQTVETKDGKHGIVRYSGPLEIAQGSWLGLELPDQTGKNDGTVQGTRYFSCPQGYGIFIRKETVSRIVKQTPSPTRSNGVLTNGSAIKPRPSTSGITAEAARKRQSMMSTGSATAASRPSMRSPTKSPTKAVSSASSATSTPRTGTPATTTRTSDSSAKSRLSTTGRPSMAPPPAPKKAVTSTTRQSLAGSGARTTTPSTTSVRSSVTSRQSLASTRQSLQPRPTSLRSPPPTRSPPIDESSSPQSPPNDEDEADEEALPPHSIDHVLQSPPADAVPAVQPDPAPSETSHSRNTSISTTRPNVNAEARAAEKKELEQVKAKLRTMEKKVADNREKLQKFDALQADKDRYETIIQTLQKKLKANQQTLSELRTLKEEAERQAQAAPAPSGEIESELELANLNHEMAEEKAALAQAELEELRERHEEAVLELDILRQENRELGLTMSPEELSSANWPRKNERSREELQSQLNELRETLDETEKTASLYEETAAQLKQVQSTNQHLMEQLEDAETNDEVVVALESQREQSAATIEELRQQIQAFEEHIQVTDELEKFHVEEERQLHYDLDDAEAQLSEKQRQVGEQEKVIEELEFTLSRFKEVVSGLQSDIEQLRHSRDLNESEAHEMSVKSRAMMDLNLQLQNSAAKTQLKTIDYEMRDMQAEQAKSHLEVVQLFVPETFDQDRNSVLAMLAFKRMKSKATLVRTLLAERMRDRPHLAPDDPYSIFEVIEKMDRISCCCDRFLQFIDTCSVEQFQQMSGALYEIEPVERSLNVWVEALRRDELGVESPEIIQRMIGIMLDMADKLIVNSNESKATELVEQATMTDRYVDVVALELTALVKFVLQRLGEPKEDDEEAIASTNVSMAWLPNRVRSSETSWVFFEDTMQSAEQLSQLVRTIGRAVISEFSRADHDAVPTYTSVTNLMLSAAQNATSDATHDSIYALLTTQLTSLAAKVDDLSNKTADLPSAVEFEASRTSPWAARAKQLKQQKLVSQDTAEELARLKQRSDTQLRDLAEKNKEAEELRIRVELLESRQREAKAKDGEVATLRSEMERVMTEKAALEQQVDSTRMELQTVKDRQAKEREELEALKAASLLAEGGNTAAGAATQLASMDMEGGGGAWRVEADMLKTEVLSLQAAVRYLRAENHSLRVPVSQVALAAENNAWLVGHPRDAIKATAERQQRKMPTQQAKAQRDAKHVLEGLIDLSGNMRGVRLKVRSPDQGDGRRYGSNRNSCQLLVAQQREVLERWMADVADVKHRARLELSGAAVRLRGISRREVKTAYALPPLPEGKSGAGVGDEPLGKKVRIVGVDG</sequence>
<feature type="compositionally biased region" description="Polar residues" evidence="8">
    <location>
        <begin position="78"/>
        <end position="106"/>
    </location>
</feature>
<dbReference type="GO" id="GO:0005874">
    <property type="term" value="C:microtubule"/>
    <property type="evidence" value="ECO:0007669"/>
    <property type="project" value="UniProtKB-KW"/>
</dbReference>
<evidence type="ECO:0000256" key="1">
    <source>
        <dbReference type="ARBA" id="ARBA00004245"/>
    </source>
</evidence>
<evidence type="ECO:0000259" key="9">
    <source>
        <dbReference type="PROSITE" id="PS50245"/>
    </source>
</evidence>
<name>A0A0N0NPZ6_9EURO</name>
<evidence type="ECO:0000256" key="2">
    <source>
        <dbReference type="ARBA" id="ARBA00011010"/>
    </source>
</evidence>
<dbReference type="OrthoDB" id="2130750at2759"/>
<dbReference type="PROSITE" id="PS50245">
    <property type="entry name" value="CAP_GLY_2"/>
    <property type="match status" value="1"/>
</dbReference>
<feature type="compositionally biased region" description="Low complexity" evidence="8">
    <location>
        <begin position="199"/>
        <end position="219"/>
    </location>
</feature>
<dbReference type="EMBL" id="LFJN01000005">
    <property type="protein sequence ID" value="KPI43318.1"/>
    <property type="molecule type" value="Genomic_DNA"/>
</dbReference>
<feature type="region of interest" description="Disordered" evidence="8">
    <location>
        <begin position="78"/>
        <end position="320"/>
    </location>
</feature>
<dbReference type="RefSeq" id="XP_018003281.1">
    <property type="nucleotide sequence ID" value="XM_018146999.1"/>
</dbReference>
<keyword evidence="11" id="KW-1185">Reference proteome</keyword>
<evidence type="ECO:0000256" key="4">
    <source>
        <dbReference type="ARBA" id="ARBA00023017"/>
    </source>
</evidence>
<feature type="region of interest" description="Disordered" evidence="8">
    <location>
        <begin position="454"/>
        <end position="474"/>
    </location>
</feature>
<evidence type="ECO:0000256" key="3">
    <source>
        <dbReference type="ARBA" id="ARBA00022701"/>
    </source>
</evidence>
<evidence type="ECO:0000256" key="6">
    <source>
        <dbReference type="ARBA" id="ARBA00023212"/>
    </source>
</evidence>
<dbReference type="Pfam" id="PF01302">
    <property type="entry name" value="CAP_GLY"/>
    <property type="match status" value="1"/>
</dbReference>
<feature type="compositionally biased region" description="Low complexity" evidence="8">
    <location>
        <begin position="279"/>
        <end position="291"/>
    </location>
</feature>
<evidence type="ECO:0000256" key="8">
    <source>
        <dbReference type="SAM" id="MobiDB-lite"/>
    </source>
</evidence>
<keyword evidence="4" id="KW-0243">Dynein</keyword>
<keyword evidence="5 7" id="KW-0175">Coiled coil</keyword>
<dbReference type="VEuPathDB" id="FungiDB:AB675_6691"/>
<feature type="domain" description="CAP-Gly" evidence="9">
    <location>
        <begin position="28"/>
        <end position="70"/>
    </location>
</feature>
<gene>
    <name evidence="10" type="ORF">AB675_6691</name>
</gene>
<dbReference type="SUPFAM" id="SSF74924">
    <property type="entry name" value="Cap-Gly domain"/>
    <property type="match status" value="1"/>
</dbReference>
<dbReference type="GO" id="GO:0030286">
    <property type="term" value="C:dynein complex"/>
    <property type="evidence" value="ECO:0007669"/>
    <property type="project" value="UniProtKB-KW"/>
</dbReference>
<dbReference type="Gene3D" id="2.30.30.190">
    <property type="entry name" value="CAP Gly-rich-like domain"/>
    <property type="match status" value="1"/>
</dbReference>
<feature type="coiled-coil region" evidence="7">
    <location>
        <begin position="994"/>
        <end position="1101"/>
    </location>
</feature>
<evidence type="ECO:0000313" key="11">
    <source>
        <dbReference type="Proteomes" id="UP000038010"/>
    </source>
</evidence>
<evidence type="ECO:0000256" key="5">
    <source>
        <dbReference type="ARBA" id="ARBA00023054"/>
    </source>
</evidence>
<comment type="caution">
    <text evidence="10">The sequence shown here is derived from an EMBL/GenBank/DDBJ whole genome shotgun (WGS) entry which is preliminary data.</text>
</comment>
<keyword evidence="3" id="KW-0493">Microtubule</keyword>
<keyword evidence="6" id="KW-0963">Cytoplasm</keyword>
<dbReference type="Pfam" id="PF12455">
    <property type="entry name" value="Dynactin"/>
    <property type="match status" value="1"/>
</dbReference>
<dbReference type="STRING" id="1664694.A0A0N0NPZ6"/>
<dbReference type="Proteomes" id="UP000038010">
    <property type="component" value="Unassembled WGS sequence"/>
</dbReference>
<feature type="compositionally biased region" description="Acidic residues" evidence="8">
    <location>
        <begin position="259"/>
        <end position="268"/>
    </location>
</feature>
<dbReference type="InterPro" id="IPR000938">
    <property type="entry name" value="CAP-Gly_domain"/>
</dbReference>
<feature type="compositionally biased region" description="Polar residues" evidence="8">
    <location>
        <begin position="220"/>
        <end position="231"/>
    </location>
</feature>
<feature type="compositionally biased region" description="Low complexity" evidence="8">
    <location>
        <begin position="135"/>
        <end position="171"/>
    </location>
</feature>